<organism evidence="1 2">
    <name type="scientific">Rhodoplanes roseus</name>
    <dbReference type="NCBI Taxonomy" id="29409"/>
    <lineage>
        <taxon>Bacteria</taxon>
        <taxon>Pseudomonadati</taxon>
        <taxon>Pseudomonadota</taxon>
        <taxon>Alphaproteobacteria</taxon>
        <taxon>Hyphomicrobiales</taxon>
        <taxon>Nitrobacteraceae</taxon>
        <taxon>Rhodoplanes</taxon>
    </lineage>
</organism>
<proteinExistence type="predicted"/>
<dbReference type="EMBL" id="NPEX01000459">
    <property type="protein sequence ID" value="RAI37232.1"/>
    <property type="molecule type" value="Genomic_DNA"/>
</dbReference>
<dbReference type="RefSeq" id="WP_111423133.1">
    <property type="nucleotide sequence ID" value="NZ_NPEX01000459.1"/>
</dbReference>
<evidence type="ECO:0000313" key="1">
    <source>
        <dbReference type="EMBL" id="RAI37232.1"/>
    </source>
</evidence>
<dbReference type="InterPro" id="IPR019276">
    <property type="entry name" value="DUF2303"/>
</dbReference>
<evidence type="ECO:0000313" key="2">
    <source>
        <dbReference type="Proteomes" id="UP000249130"/>
    </source>
</evidence>
<dbReference type="Pfam" id="PF10065">
    <property type="entry name" value="DUF2303"/>
    <property type="match status" value="1"/>
</dbReference>
<sequence>MTDTSTDTGTEAAVIRDLTREAYAPTTIKLDDGRTLLVTHGDATVQDVSDQDGLHTVAPRYISKSVTLQTQDSLVDYVQLFKGVASLLFADIERDTIVGQVDYHAPTAPAHLAHRATLVLPKSEEWKLWTGISGRLMPQLEFARFIEENAPDVRAPSAGELLEAVRDLQAHRKVNFIRAVRTASDNENFEFTDETTATSRKSGLELPTKFVLGLPVYFGEPDTEVHAFLRWTLDDGKLLLGIQLNRVEHVRQAVFKQIVLAISDRTGVPALYGRI</sequence>
<reference evidence="1 2" key="1">
    <citation type="submission" date="2017-07" db="EMBL/GenBank/DDBJ databases">
        <title>Draft Genome Sequences of Select Purple Nonsulfur Bacteria.</title>
        <authorList>
            <person name="Lasarre B."/>
            <person name="Mckinlay J.B."/>
        </authorList>
    </citation>
    <scope>NUCLEOTIDE SEQUENCE [LARGE SCALE GENOMIC DNA]</scope>
    <source>
        <strain evidence="1 2">DSM 5909</strain>
    </source>
</reference>
<dbReference type="AlphaFoldDB" id="A0A327KIT1"/>
<gene>
    <name evidence="1" type="ORF">CH341_29820</name>
</gene>
<comment type="caution">
    <text evidence="1">The sequence shown here is derived from an EMBL/GenBank/DDBJ whole genome shotgun (WGS) entry which is preliminary data.</text>
</comment>
<evidence type="ECO:0008006" key="3">
    <source>
        <dbReference type="Google" id="ProtNLM"/>
    </source>
</evidence>
<protein>
    <recommendedName>
        <fullName evidence="3">DUF2303 domain-containing protein</fullName>
    </recommendedName>
</protein>
<dbReference type="Proteomes" id="UP000249130">
    <property type="component" value="Unassembled WGS sequence"/>
</dbReference>
<name>A0A327KIT1_9BRAD</name>
<dbReference type="OrthoDB" id="7346200at2"/>
<keyword evidence="2" id="KW-1185">Reference proteome</keyword>
<accession>A0A327KIT1</accession>